<dbReference type="PANTHER" id="PTHR30537">
    <property type="entry name" value="HTH-TYPE TRANSCRIPTIONAL REGULATOR"/>
    <property type="match status" value="1"/>
</dbReference>
<dbReference type="InterPro" id="IPR000847">
    <property type="entry name" value="LysR_HTH_N"/>
</dbReference>
<dbReference type="STRING" id="190721.ACS15_3907"/>
<proteinExistence type="inferred from homology"/>
<dbReference type="EMBL" id="CP016022">
    <property type="protein sequence ID" value="ANJ74313.1"/>
    <property type="molecule type" value="Genomic_DNA"/>
</dbReference>
<sequence>MDDRLSGVAEFVNVVESGSFAAAAAQLGVTRSAVAKVIARLEQRLNTRLLQRTTRSLNLTGEGALYYEQCKRVLTELSETEAALLASRQEPTGRLRMTVPVLFGRHCVAPVMRRLIERHPQLEVEIAFSDGMADLVEDRFDIAVRMGPLPNHATLVSRQLGFNRMALCASPAYLDKHGRPTTLRDLDAHTCIVYARGAHHTPWRLPGPDGELQTYPPASRLRLDDLLSIADAAAAGTGLAWLPCWLISSYLNAGQLTVVMGHEGVLDTEINVLWLKTRHMPLKVRVAIDALVDEVPHILAQA</sequence>
<evidence type="ECO:0000256" key="3">
    <source>
        <dbReference type="ARBA" id="ARBA00023125"/>
    </source>
</evidence>
<organism evidence="5 6">
    <name type="scientific">Ralstonia insidiosa</name>
    <dbReference type="NCBI Taxonomy" id="190721"/>
    <lineage>
        <taxon>Bacteria</taxon>
        <taxon>Pseudomonadati</taxon>
        <taxon>Pseudomonadota</taxon>
        <taxon>Betaproteobacteria</taxon>
        <taxon>Burkholderiales</taxon>
        <taxon>Burkholderiaceae</taxon>
        <taxon>Ralstonia</taxon>
    </lineage>
</organism>
<dbReference type="SUPFAM" id="SSF53850">
    <property type="entry name" value="Periplasmic binding protein-like II"/>
    <property type="match status" value="1"/>
</dbReference>
<keyword evidence="6" id="KW-1185">Reference proteome</keyword>
<gene>
    <name evidence="5" type="ORF">A9Y76_18475</name>
</gene>
<dbReference type="OrthoDB" id="9110639at2"/>
<dbReference type="Pfam" id="PF03466">
    <property type="entry name" value="LysR_substrate"/>
    <property type="match status" value="1"/>
</dbReference>
<dbReference type="InterPro" id="IPR036388">
    <property type="entry name" value="WH-like_DNA-bd_sf"/>
</dbReference>
<dbReference type="Pfam" id="PF00126">
    <property type="entry name" value="HTH_1"/>
    <property type="match status" value="1"/>
</dbReference>
<dbReference type="GO" id="GO:0003677">
    <property type="term" value="F:DNA binding"/>
    <property type="evidence" value="ECO:0007669"/>
    <property type="project" value="UniProtKB-KW"/>
</dbReference>
<dbReference type="InterPro" id="IPR058163">
    <property type="entry name" value="LysR-type_TF_proteobact-type"/>
</dbReference>
<evidence type="ECO:0000313" key="6">
    <source>
        <dbReference type="Proteomes" id="UP000078572"/>
    </source>
</evidence>
<dbReference type="AlphaFoldDB" id="A0A192A1V1"/>
<dbReference type="PANTHER" id="PTHR30537:SF5">
    <property type="entry name" value="HTH-TYPE TRANSCRIPTIONAL ACTIVATOR TTDR-RELATED"/>
    <property type="match status" value="1"/>
</dbReference>
<comment type="similarity">
    <text evidence="1">Belongs to the LysR transcriptional regulatory family.</text>
</comment>
<dbReference type="InterPro" id="IPR036390">
    <property type="entry name" value="WH_DNA-bd_sf"/>
</dbReference>
<dbReference type="GeneID" id="61528016"/>
<dbReference type="Gene3D" id="3.40.190.290">
    <property type="match status" value="1"/>
</dbReference>
<dbReference type="FunFam" id="1.10.10.10:FF:000001">
    <property type="entry name" value="LysR family transcriptional regulator"/>
    <property type="match status" value="1"/>
</dbReference>
<dbReference type="RefSeq" id="WP_064806077.1">
    <property type="nucleotide sequence ID" value="NZ_CP016022.1"/>
</dbReference>
<accession>A0A192A1V1</accession>
<dbReference type="PROSITE" id="PS50931">
    <property type="entry name" value="HTH_LYSR"/>
    <property type="match status" value="1"/>
</dbReference>
<dbReference type="Proteomes" id="UP000078572">
    <property type="component" value="Chromosome 1"/>
</dbReference>
<dbReference type="GO" id="GO:0003700">
    <property type="term" value="F:DNA-binding transcription factor activity"/>
    <property type="evidence" value="ECO:0007669"/>
    <property type="project" value="InterPro"/>
</dbReference>
<keyword evidence="3" id="KW-0238">DNA-binding</keyword>
<evidence type="ECO:0000256" key="2">
    <source>
        <dbReference type="ARBA" id="ARBA00023015"/>
    </source>
</evidence>
<protein>
    <submittedName>
        <fullName evidence="5">LysR family transcriptional regulator</fullName>
    </submittedName>
</protein>
<reference evidence="6" key="1">
    <citation type="submission" date="2016-06" db="EMBL/GenBank/DDBJ databases">
        <authorList>
            <person name="Xu Y."/>
            <person name="Nagy A."/>
            <person name="Yan X."/>
            <person name="Kim S.W."/>
            <person name="Haley B."/>
            <person name="Liu N.T."/>
            <person name="Nou X."/>
        </authorList>
    </citation>
    <scope>NUCLEOTIDE SEQUENCE [LARGE SCALE GENOMIC DNA]</scope>
    <source>
        <strain evidence="6">ATCC 49129</strain>
    </source>
</reference>
<evidence type="ECO:0000256" key="4">
    <source>
        <dbReference type="ARBA" id="ARBA00023163"/>
    </source>
</evidence>
<evidence type="ECO:0000256" key="1">
    <source>
        <dbReference type="ARBA" id="ARBA00009437"/>
    </source>
</evidence>
<name>A0A192A1V1_9RALS</name>
<evidence type="ECO:0000313" key="5">
    <source>
        <dbReference type="EMBL" id="ANJ74313.1"/>
    </source>
</evidence>
<dbReference type="Gene3D" id="1.10.10.10">
    <property type="entry name" value="Winged helix-like DNA-binding domain superfamily/Winged helix DNA-binding domain"/>
    <property type="match status" value="1"/>
</dbReference>
<dbReference type="InterPro" id="IPR005119">
    <property type="entry name" value="LysR_subst-bd"/>
</dbReference>
<keyword evidence="4" id="KW-0804">Transcription</keyword>
<keyword evidence="2" id="KW-0805">Transcription regulation</keyword>
<dbReference type="SUPFAM" id="SSF46785">
    <property type="entry name" value="Winged helix' DNA-binding domain"/>
    <property type="match status" value="1"/>
</dbReference>
<dbReference type="CDD" id="cd08475">
    <property type="entry name" value="PBP2_CrgA_like_6"/>
    <property type="match status" value="1"/>
</dbReference>